<accession>A0ABV9B7V7</accession>
<evidence type="ECO:0000256" key="2">
    <source>
        <dbReference type="ARBA" id="ARBA00010617"/>
    </source>
</evidence>
<keyword evidence="7 8" id="KW-0503">Monooxygenase</keyword>
<dbReference type="PANTHER" id="PTHR46696:SF5">
    <property type="entry name" value="CYTOCHROME P450 BJ-1"/>
    <property type="match status" value="1"/>
</dbReference>
<dbReference type="CDD" id="cd11031">
    <property type="entry name" value="Cyp158A-like"/>
    <property type="match status" value="1"/>
</dbReference>
<dbReference type="RefSeq" id="WP_381187124.1">
    <property type="nucleotide sequence ID" value="NZ_JBHSFK010000067.1"/>
</dbReference>
<organism evidence="9 10">
    <name type="scientific">Streptomyces vulcanius</name>
    <dbReference type="NCBI Taxonomy" id="1441876"/>
    <lineage>
        <taxon>Bacteria</taxon>
        <taxon>Bacillati</taxon>
        <taxon>Actinomycetota</taxon>
        <taxon>Actinomycetes</taxon>
        <taxon>Kitasatosporales</taxon>
        <taxon>Streptomycetaceae</taxon>
        <taxon>Streptomyces</taxon>
    </lineage>
</organism>
<evidence type="ECO:0000256" key="7">
    <source>
        <dbReference type="ARBA" id="ARBA00023033"/>
    </source>
</evidence>
<keyword evidence="3 8" id="KW-0349">Heme</keyword>
<keyword evidence="4 8" id="KW-0479">Metal-binding</keyword>
<keyword evidence="5 8" id="KW-0560">Oxidoreductase</keyword>
<evidence type="ECO:0000256" key="5">
    <source>
        <dbReference type="ARBA" id="ARBA00023002"/>
    </source>
</evidence>
<dbReference type="EMBL" id="JBHSFK010000067">
    <property type="protein sequence ID" value="MFC4508094.1"/>
    <property type="molecule type" value="Genomic_DNA"/>
</dbReference>
<proteinExistence type="inferred from homology"/>
<evidence type="ECO:0000313" key="10">
    <source>
        <dbReference type="Proteomes" id="UP001595839"/>
    </source>
</evidence>
<evidence type="ECO:0000313" key="9">
    <source>
        <dbReference type="EMBL" id="MFC4508094.1"/>
    </source>
</evidence>
<dbReference type="InterPro" id="IPR001128">
    <property type="entry name" value="Cyt_P450"/>
</dbReference>
<comment type="cofactor">
    <cofactor evidence="1">
        <name>heme</name>
        <dbReference type="ChEBI" id="CHEBI:30413"/>
    </cofactor>
</comment>
<gene>
    <name evidence="9" type="ORF">ACFPIH_53365</name>
</gene>
<dbReference type="SUPFAM" id="SSF48264">
    <property type="entry name" value="Cytochrome P450"/>
    <property type="match status" value="1"/>
</dbReference>
<reference evidence="10" key="1">
    <citation type="journal article" date="2019" name="Int. J. Syst. Evol. Microbiol.">
        <title>The Global Catalogue of Microorganisms (GCM) 10K type strain sequencing project: providing services to taxonomists for standard genome sequencing and annotation.</title>
        <authorList>
            <consortium name="The Broad Institute Genomics Platform"/>
            <consortium name="The Broad Institute Genome Sequencing Center for Infectious Disease"/>
            <person name="Wu L."/>
            <person name="Ma J."/>
        </authorList>
    </citation>
    <scope>NUCLEOTIDE SEQUENCE [LARGE SCALE GENOMIC DNA]</scope>
    <source>
        <strain evidence="10">CGMCC 4.7177</strain>
    </source>
</reference>
<evidence type="ECO:0000256" key="3">
    <source>
        <dbReference type="ARBA" id="ARBA00022617"/>
    </source>
</evidence>
<dbReference type="PANTHER" id="PTHR46696">
    <property type="entry name" value="P450, PUTATIVE (EUROFUNG)-RELATED"/>
    <property type="match status" value="1"/>
</dbReference>
<dbReference type="PROSITE" id="PS00086">
    <property type="entry name" value="CYTOCHROME_P450"/>
    <property type="match status" value="1"/>
</dbReference>
<comment type="similarity">
    <text evidence="2 8">Belongs to the cytochrome P450 family.</text>
</comment>
<dbReference type="Pfam" id="PF00067">
    <property type="entry name" value="p450"/>
    <property type="match status" value="1"/>
</dbReference>
<sequence length="405" mass="44844">MAHDDREQVLDYPLSRPAALEPPTEWAELQQQCPIARVKLPSGDEALLLTRYEDVKQVLSNPRFTRNLHADDAAQITDSEGGLFNNEMSDAIPHDAEGHQRWRRMLTRWFTTKRMNALRPGIEAMAERLVDEMVKRGQPADLKADVGFPLPVGVICEMLGVPDSDRHRFSHWSDTMLNLTRYTGAEAKAAQEEFTEYMAVHIAAKRAEPGEDVLSALITASDSEDERMPDAALVATGQGLLVAGHETTSNMIGKIVAMLLIDRRRWEQLLADRSLTRSAVEEALRYDANLGFGMPRYIREEVEVACTMLPSGTTVMCDMSAANRDENAFAGAGDMNLTRSPNPHLAFGAGPHSCLGQALARTELQVVLDVLLRKLPTLDLAVPAEDLRRVEGLVVGGLTELPVRW</sequence>
<evidence type="ECO:0000256" key="4">
    <source>
        <dbReference type="ARBA" id="ARBA00022723"/>
    </source>
</evidence>
<dbReference type="Gene3D" id="1.10.630.10">
    <property type="entry name" value="Cytochrome P450"/>
    <property type="match status" value="1"/>
</dbReference>
<keyword evidence="10" id="KW-1185">Reference proteome</keyword>
<evidence type="ECO:0000256" key="8">
    <source>
        <dbReference type="RuleBase" id="RU000461"/>
    </source>
</evidence>
<protein>
    <submittedName>
        <fullName evidence="9">Cytochrome P450</fullName>
    </submittedName>
</protein>
<comment type="caution">
    <text evidence="9">The sequence shown here is derived from an EMBL/GenBank/DDBJ whole genome shotgun (WGS) entry which is preliminary data.</text>
</comment>
<dbReference type="InterPro" id="IPR002397">
    <property type="entry name" value="Cyt_P450_B"/>
</dbReference>
<evidence type="ECO:0000256" key="6">
    <source>
        <dbReference type="ARBA" id="ARBA00023004"/>
    </source>
</evidence>
<evidence type="ECO:0000256" key="1">
    <source>
        <dbReference type="ARBA" id="ARBA00001971"/>
    </source>
</evidence>
<dbReference type="PRINTS" id="PR00359">
    <property type="entry name" value="BP450"/>
</dbReference>
<dbReference type="Proteomes" id="UP001595839">
    <property type="component" value="Unassembled WGS sequence"/>
</dbReference>
<keyword evidence="6 8" id="KW-0408">Iron</keyword>
<dbReference type="InterPro" id="IPR036396">
    <property type="entry name" value="Cyt_P450_sf"/>
</dbReference>
<dbReference type="InterPro" id="IPR017972">
    <property type="entry name" value="Cyt_P450_CS"/>
</dbReference>
<dbReference type="PRINTS" id="PR00385">
    <property type="entry name" value="P450"/>
</dbReference>
<name>A0ABV9B7V7_9ACTN</name>